<dbReference type="AlphaFoldDB" id="A0A2C6KK85"/>
<gene>
    <name evidence="2" type="ORF">CSUI_001688</name>
</gene>
<dbReference type="RefSeq" id="XP_067926134.1">
    <property type="nucleotide sequence ID" value="XM_068061893.1"/>
</dbReference>
<keyword evidence="3" id="KW-1185">Reference proteome</keyword>
<evidence type="ECO:0000256" key="1">
    <source>
        <dbReference type="SAM" id="MobiDB-lite"/>
    </source>
</evidence>
<feature type="region of interest" description="Disordered" evidence="1">
    <location>
        <begin position="1"/>
        <end position="20"/>
    </location>
</feature>
<reference evidence="2 3" key="1">
    <citation type="journal article" date="2017" name="Int. J. Parasitol.">
        <title>The genome of the protozoan parasite Cystoisospora suis and a reverse vaccinology approach to identify vaccine candidates.</title>
        <authorList>
            <person name="Palmieri N."/>
            <person name="Shrestha A."/>
            <person name="Ruttkowski B."/>
            <person name="Beck T."/>
            <person name="Vogl C."/>
            <person name="Tomley F."/>
            <person name="Blake D.P."/>
            <person name="Joachim A."/>
        </authorList>
    </citation>
    <scope>NUCLEOTIDE SEQUENCE [LARGE SCALE GENOMIC DNA]</scope>
    <source>
        <strain evidence="2 3">Wien I</strain>
    </source>
</reference>
<dbReference type="EMBL" id="MIGC01000673">
    <property type="protein sequence ID" value="PHJ24461.1"/>
    <property type="molecule type" value="Genomic_DNA"/>
</dbReference>
<dbReference type="GeneID" id="94425104"/>
<accession>A0A2C6KK85</accession>
<evidence type="ECO:0000313" key="2">
    <source>
        <dbReference type="EMBL" id="PHJ24461.1"/>
    </source>
</evidence>
<dbReference type="Proteomes" id="UP000221165">
    <property type="component" value="Unassembled WGS sequence"/>
</dbReference>
<sequence>MYTSFSRGAQTCCDGDRDEVPSQESRERACYSRRELNNSCSSVTVIEELSFTFMRNPLVSGAVRGAPNVLNSRARRAGVHSLRPHREKLLCRCDEAARDTGSLLCPQQALTHLRGLKAVFSLQRKAQPSATIVCSLPTCVSSESSWEGGRRLEPGGC</sequence>
<protein>
    <submittedName>
        <fullName evidence="2">Uncharacterized protein</fullName>
    </submittedName>
</protein>
<name>A0A2C6KK85_9APIC</name>
<dbReference type="VEuPathDB" id="ToxoDB:CSUI_001688"/>
<evidence type="ECO:0000313" key="3">
    <source>
        <dbReference type="Proteomes" id="UP000221165"/>
    </source>
</evidence>
<comment type="caution">
    <text evidence="2">The sequence shown here is derived from an EMBL/GenBank/DDBJ whole genome shotgun (WGS) entry which is preliminary data.</text>
</comment>
<proteinExistence type="predicted"/>
<organism evidence="2 3">
    <name type="scientific">Cystoisospora suis</name>
    <dbReference type="NCBI Taxonomy" id="483139"/>
    <lineage>
        <taxon>Eukaryota</taxon>
        <taxon>Sar</taxon>
        <taxon>Alveolata</taxon>
        <taxon>Apicomplexa</taxon>
        <taxon>Conoidasida</taxon>
        <taxon>Coccidia</taxon>
        <taxon>Eucoccidiorida</taxon>
        <taxon>Eimeriorina</taxon>
        <taxon>Sarcocystidae</taxon>
        <taxon>Cystoisospora</taxon>
    </lineage>
</organism>